<gene>
    <name evidence="1" type="ORF">FB554_2925</name>
</gene>
<accession>A0A542XFZ7</accession>
<evidence type="ECO:0000313" key="2">
    <source>
        <dbReference type="Proteomes" id="UP000318336"/>
    </source>
</evidence>
<organism evidence="1 2">
    <name type="scientific">Barrientosiimonas humi</name>
    <dbReference type="NCBI Taxonomy" id="999931"/>
    <lineage>
        <taxon>Bacteria</taxon>
        <taxon>Bacillati</taxon>
        <taxon>Actinomycetota</taxon>
        <taxon>Actinomycetes</taxon>
        <taxon>Micrococcales</taxon>
        <taxon>Dermacoccaceae</taxon>
        <taxon>Barrientosiimonas</taxon>
    </lineage>
</organism>
<dbReference type="InterPro" id="IPR019089">
    <property type="entry name" value="Cas_GSU0054"/>
</dbReference>
<dbReference type="RefSeq" id="WP_142007106.1">
    <property type="nucleotide sequence ID" value="NZ_CAJTBP010000001.1"/>
</dbReference>
<dbReference type="OrthoDB" id="9787885at2"/>
<keyword evidence="2" id="KW-1185">Reference proteome</keyword>
<proteinExistence type="predicted"/>
<dbReference type="EMBL" id="VFOK01000001">
    <property type="protein sequence ID" value="TQL34746.1"/>
    <property type="molecule type" value="Genomic_DNA"/>
</dbReference>
<dbReference type="AlphaFoldDB" id="A0A542XFZ7"/>
<name>A0A542XFZ7_9MICO</name>
<sequence length="422" mass="45298">MPDLVVDVRFPLGEFQAHDERGSAEWPPSPARLASATLATAYGRGEGVEVARAMFGLAPPTMVVPRSGERAGNVTTWVRVDADLDLSTGRIERGGLTGTISKPARRGTTVADGCVSYVFADVPLDPAELGGLQAVMAEIPYLGRPTSPAVVDAYVLEHADVAAMSKGREVWSPAEQGSRRVRVATSGLLAALDKREAQRRAFGRPGFHPSLGARPMATYAVSAATETVEVESWSTARLGDVQRWWADAVVYRFTPAAAPEALLALGSQLSDDVLAVPVLVTQNHRGLETHGLREVLVRGQGPEAVRLVREGHVSVTAPRRDNLNSVRKLVLQRVLGRSAAWTTQVPVPAEPGRLLDECQRLAAQHGAELQEVTVHDVARDMRAPRVEFHPGLTHVSLLLDREVAGPLQLGPFGLEPVGARTE</sequence>
<dbReference type="NCBIfam" id="TIGR02165">
    <property type="entry name" value="cas5_6_GSU0054"/>
    <property type="match status" value="1"/>
</dbReference>
<comment type="caution">
    <text evidence="1">The sequence shown here is derived from an EMBL/GenBank/DDBJ whole genome shotgun (WGS) entry which is preliminary data.</text>
</comment>
<protein>
    <submittedName>
        <fullName evidence="1">CRISPR-associated protein Csb2</fullName>
    </submittedName>
</protein>
<reference evidence="1 2" key="1">
    <citation type="submission" date="2019-06" db="EMBL/GenBank/DDBJ databases">
        <title>Sequencing the genomes of 1000 actinobacteria strains.</title>
        <authorList>
            <person name="Klenk H.-P."/>
        </authorList>
    </citation>
    <scope>NUCLEOTIDE SEQUENCE [LARGE SCALE GENOMIC DNA]</scope>
    <source>
        <strain evidence="1 2">DSM 24617</strain>
    </source>
</reference>
<dbReference type="Proteomes" id="UP000318336">
    <property type="component" value="Unassembled WGS sequence"/>
</dbReference>
<evidence type="ECO:0000313" key="1">
    <source>
        <dbReference type="EMBL" id="TQL34746.1"/>
    </source>
</evidence>